<reference evidence="2" key="2">
    <citation type="submission" date="2015-01" db="EMBL/GenBank/DDBJ databases">
        <title>Evolutionary Origins and Diversification of the Mycorrhizal Mutualists.</title>
        <authorList>
            <consortium name="DOE Joint Genome Institute"/>
            <consortium name="Mycorrhizal Genomics Consortium"/>
            <person name="Kohler A."/>
            <person name="Kuo A."/>
            <person name="Nagy L.G."/>
            <person name="Floudas D."/>
            <person name="Copeland A."/>
            <person name="Barry K.W."/>
            <person name="Cichocki N."/>
            <person name="Veneault-Fourrey C."/>
            <person name="LaButti K."/>
            <person name="Lindquist E.A."/>
            <person name="Lipzen A."/>
            <person name="Lundell T."/>
            <person name="Morin E."/>
            <person name="Murat C."/>
            <person name="Riley R."/>
            <person name="Ohm R."/>
            <person name="Sun H."/>
            <person name="Tunlid A."/>
            <person name="Henrissat B."/>
            <person name="Grigoriev I.V."/>
            <person name="Hibbett D.S."/>
            <person name="Martin F."/>
        </authorList>
    </citation>
    <scope>NUCLEOTIDE SEQUENCE [LARGE SCALE GENOMIC DNA]</scope>
    <source>
        <strain evidence="2">Ve08.2h10</strain>
    </source>
</reference>
<evidence type="ECO:0000313" key="1">
    <source>
        <dbReference type="EMBL" id="KIK93223.1"/>
    </source>
</evidence>
<dbReference type="InParanoid" id="A0A0D0DN51"/>
<gene>
    <name evidence="1" type="ORF">PAXRUDRAFT_829190</name>
</gene>
<evidence type="ECO:0000313" key="2">
    <source>
        <dbReference type="Proteomes" id="UP000054538"/>
    </source>
</evidence>
<dbReference type="HOGENOM" id="CLU_1190233_0_0_1"/>
<keyword evidence="2" id="KW-1185">Reference proteome</keyword>
<dbReference type="EMBL" id="KN825203">
    <property type="protein sequence ID" value="KIK93223.1"/>
    <property type="molecule type" value="Genomic_DNA"/>
</dbReference>
<reference evidence="1 2" key="1">
    <citation type="submission" date="2014-04" db="EMBL/GenBank/DDBJ databases">
        <authorList>
            <consortium name="DOE Joint Genome Institute"/>
            <person name="Kuo A."/>
            <person name="Kohler A."/>
            <person name="Jargeat P."/>
            <person name="Nagy L.G."/>
            <person name="Floudas D."/>
            <person name="Copeland A."/>
            <person name="Barry K.W."/>
            <person name="Cichocki N."/>
            <person name="Veneault-Fourrey C."/>
            <person name="LaButti K."/>
            <person name="Lindquist E.A."/>
            <person name="Lipzen A."/>
            <person name="Lundell T."/>
            <person name="Morin E."/>
            <person name="Murat C."/>
            <person name="Sun H."/>
            <person name="Tunlid A."/>
            <person name="Henrissat B."/>
            <person name="Grigoriev I.V."/>
            <person name="Hibbett D.S."/>
            <person name="Martin F."/>
            <person name="Nordberg H.P."/>
            <person name="Cantor M.N."/>
            <person name="Hua S.X."/>
        </authorList>
    </citation>
    <scope>NUCLEOTIDE SEQUENCE [LARGE SCALE GENOMIC DNA]</scope>
    <source>
        <strain evidence="1 2">Ve08.2h10</strain>
    </source>
</reference>
<name>A0A0D0DN51_9AGAM</name>
<dbReference type="AlphaFoldDB" id="A0A0D0DN51"/>
<dbReference type="Proteomes" id="UP000054538">
    <property type="component" value="Unassembled WGS sequence"/>
</dbReference>
<accession>A0A0D0DN51</accession>
<protein>
    <submittedName>
        <fullName evidence="1">Uncharacterized protein</fullName>
    </submittedName>
</protein>
<organism evidence="1 2">
    <name type="scientific">Paxillus rubicundulus Ve08.2h10</name>
    <dbReference type="NCBI Taxonomy" id="930991"/>
    <lineage>
        <taxon>Eukaryota</taxon>
        <taxon>Fungi</taxon>
        <taxon>Dikarya</taxon>
        <taxon>Basidiomycota</taxon>
        <taxon>Agaricomycotina</taxon>
        <taxon>Agaricomycetes</taxon>
        <taxon>Agaricomycetidae</taxon>
        <taxon>Boletales</taxon>
        <taxon>Paxilineae</taxon>
        <taxon>Paxillaceae</taxon>
        <taxon>Paxillus</taxon>
    </lineage>
</organism>
<sequence length="233" mass="25563">MSSRIYHPPHCALHHVLLSQHDNNDNSTKDHPSFSSSFLPLDQTLTVCKCDAQIYELVERGSYTDPLALLERAQGPGVVNQVVRCGQQGELGGSRGKFPISIENVPSLAGFMRERTKASLAFCGVGAPPSGRKKGKVRSAFFSSSFLPPPIPATAHLRYIDDSTRSLETLWRYLTSHRAKLAGGLSSSHNVTPLQVNPRIQGRLRALQFTLCDCYAVCCRHGASSKGIMRNCR</sequence>
<proteinExistence type="predicted"/>